<evidence type="ECO:0000259" key="3">
    <source>
        <dbReference type="PROSITE" id="PS50112"/>
    </source>
</evidence>
<dbReference type="Gene3D" id="3.30.70.270">
    <property type="match status" value="1"/>
</dbReference>
<dbReference type="CDD" id="cd01949">
    <property type="entry name" value="GGDEF"/>
    <property type="match status" value="1"/>
</dbReference>
<proteinExistence type="predicted"/>
<evidence type="ECO:0000313" key="6">
    <source>
        <dbReference type="Proteomes" id="UP000614272"/>
    </source>
</evidence>
<sequence length="307" mass="34514">MSYDKHWVPDNFPCACLVTASSDHQGGRQLQYANAYAEKMLGKSRQSLVGQTLTDLLTPASNIMFDTYLLPLLLHEGVCEEVMLDIQCAEGQVIPVVANATLTDGEEGYIYWSLFNATRRNQLDQELIRARRQLEEHSEKLYQLSVTDELTGLVNRRQLKRRAEQLLAQARRSQSPVSVAVLDIDNFKQVNDTEGHLAGDEILKRLADVLREHARASDVVGRYGGEEFSFVLPDTCESDALMFARRLHELVGRIQIGGRPLTISIGVVSSEQLKQSINSYETLFELADRAMYEAKESGRNRTLAARP</sequence>
<dbReference type="Pfam" id="PF00990">
    <property type="entry name" value="GGDEF"/>
    <property type="match status" value="1"/>
</dbReference>
<gene>
    <name evidence="5" type="ORF">GCM10011357_33930</name>
</gene>
<dbReference type="SUPFAM" id="SSF55785">
    <property type="entry name" value="PYP-like sensor domain (PAS domain)"/>
    <property type="match status" value="1"/>
</dbReference>
<accession>A0ABQ1RRY9</accession>
<dbReference type="InterPro" id="IPR029787">
    <property type="entry name" value="Nucleotide_cyclase"/>
</dbReference>
<dbReference type="SMART" id="SM00267">
    <property type="entry name" value="GGDEF"/>
    <property type="match status" value="1"/>
</dbReference>
<feature type="domain" description="PAS" evidence="3">
    <location>
        <begin position="23"/>
        <end position="59"/>
    </location>
</feature>
<dbReference type="InterPro" id="IPR035965">
    <property type="entry name" value="PAS-like_dom_sf"/>
</dbReference>
<comment type="catalytic activity">
    <reaction evidence="2">
        <text>2 GTP = 3',3'-c-di-GMP + 2 diphosphate</text>
        <dbReference type="Rhea" id="RHEA:24898"/>
        <dbReference type="ChEBI" id="CHEBI:33019"/>
        <dbReference type="ChEBI" id="CHEBI:37565"/>
        <dbReference type="ChEBI" id="CHEBI:58805"/>
        <dbReference type="EC" id="2.7.7.65"/>
    </reaction>
</comment>
<keyword evidence="6" id="KW-1185">Reference proteome</keyword>
<dbReference type="Pfam" id="PF13426">
    <property type="entry name" value="PAS_9"/>
    <property type="match status" value="1"/>
</dbReference>
<dbReference type="PANTHER" id="PTHR45138">
    <property type="entry name" value="REGULATORY COMPONENTS OF SENSORY TRANSDUCTION SYSTEM"/>
    <property type="match status" value="1"/>
</dbReference>
<dbReference type="InterPro" id="IPR043128">
    <property type="entry name" value="Rev_trsase/Diguanyl_cyclase"/>
</dbReference>
<dbReference type="SUPFAM" id="SSF55073">
    <property type="entry name" value="Nucleotide cyclase"/>
    <property type="match status" value="1"/>
</dbReference>
<comment type="caution">
    <text evidence="5">The sequence shown here is derived from an EMBL/GenBank/DDBJ whole genome shotgun (WGS) entry which is preliminary data.</text>
</comment>
<dbReference type="Gene3D" id="3.30.450.20">
    <property type="entry name" value="PAS domain"/>
    <property type="match status" value="1"/>
</dbReference>
<dbReference type="InterPro" id="IPR000160">
    <property type="entry name" value="GGDEF_dom"/>
</dbReference>
<dbReference type="Proteomes" id="UP000614272">
    <property type="component" value="Unassembled WGS sequence"/>
</dbReference>
<evidence type="ECO:0000256" key="2">
    <source>
        <dbReference type="ARBA" id="ARBA00034247"/>
    </source>
</evidence>
<dbReference type="InterPro" id="IPR000014">
    <property type="entry name" value="PAS"/>
</dbReference>
<evidence type="ECO:0000256" key="1">
    <source>
        <dbReference type="ARBA" id="ARBA00012528"/>
    </source>
</evidence>
<dbReference type="EMBL" id="BMGJ01000017">
    <property type="protein sequence ID" value="GGD76116.1"/>
    <property type="molecule type" value="Genomic_DNA"/>
</dbReference>
<name>A0ABQ1RRY9_9ALTE</name>
<evidence type="ECO:0000313" key="5">
    <source>
        <dbReference type="EMBL" id="GGD76116.1"/>
    </source>
</evidence>
<dbReference type="PROSITE" id="PS50112">
    <property type="entry name" value="PAS"/>
    <property type="match status" value="1"/>
</dbReference>
<evidence type="ECO:0000259" key="4">
    <source>
        <dbReference type="PROSITE" id="PS50887"/>
    </source>
</evidence>
<dbReference type="RefSeq" id="WP_099036572.1">
    <property type="nucleotide sequence ID" value="NZ_BMGJ01000017.1"/>
</dbReference>
<dbReference type="EC" id="2.7.7.65" evidence="1"/>
<dbReference type="PROSITE" id="PS50887">
    <property type="entry name" value="GGDEF"/>
    <property type="match status" value="1"/>
</dbReference>
<organism evidence="5 6">
    <name type="scientific">Lacimicrobium alkaliphilum</name>
    <dbReference type="NCBI Taxonomy" id="1526571"/>
    <lineage>
        <taxon>Bacteria</taxon>
        <taxon>Pseudomonadati</taxon>
        <taxon>Pseudomonadota</taxon>
        <taxon>Gammaproteobacteria</taxon>
        <taxon>Alteromonadales</taxon>
        <taxon>Alteromonadaceae</taxon>
        <taxon>Lacimicrobium</taxon>
    </lineage>
</organism>
<feature type="domain" description="GGDEF" evidence="4">
    <location>
        <begin position="175"/>
        <end position="307"/>
    </location>
</feature>
<protein>
    <recommendedName>
        <fullName evidence="1">diguanylate cyclase</fullName>
        <ecNumber evidence="1">2.7.7.65</ecNumber>
    </recommendedName>
</protein>
<dbReference type="PANTHER" id="PTHR45138:SF9">
    <property type="entry name" value="DIGUANYLATE CYCLASE DGCM-RELATED"/>
    <property type="match status" value="1"/>
</dbReference>
<dbReference type="CDD" id="cd00130">
    <property type="entry name" value="PAS"/>
    <property type="match status" value="1"/>
</dbReference>
<dbReference type="NCBIfam" id="TIGR00254">
    <property type="entry name" value="GGDEF"/>
    <property type="match status" value="1"/>
</dbReference>
<reference evidence="6" key="1">
    <citation type="journal article" date="2019" name="Int. J. Syst. Evol. Microbiol.">
        <title>The Global Catalogue of Microorganisms (GCM) 10K type strain sequencing project: providing services to taxonomists for standard genome sequencing and annotation.</title>
        <authorList>
            <consortium name="The Broad Institute Genomics Platform"/>
            <consortium name="The Broad Institute Genome Sequencing Center for Infectious Disease"/>
            <person name="Wu L."/>
            <person name="Ma J."/>
        </authorList>
    </citation>
    <scope>NUCLEOTIDE SEQUENCE [LARGE SCALE GENOMIC DNA]</scope>
    <source>
        <strain evidence="6">CGMCC 1.12923</strain>
    </source>
</reference>
<dbReference type="InterPro" id="IPR050469">
    <property type="entry name" value="Diguanylate_Cyclase"/>
</dbReference>